<reference evidence="1" key="1">
    <citation type="submission" date="2023-08" db="EMBL/GenBank/DDBJ databases">
        <title>Chromosome-level Genome Assembly of mud carp (Cirrhinus molitorella).</title>
        <authorList>
            <person name="Liu H."/>
        </authorList>
    </citation>
    <scope>NUCLEOTIDE SEQUENCE</scope>
    <source>
        <strain evidence="1">Prfri</strain>
        <tissue evidence="1">Muscle</tissue>
    </source>
</reference>
<dbReference type="AlphaFoldDB" id="A0AA88P7T7"/>
<organism evidence="1 2">
    <name type="scientific">Cirrhinus molitorella</name>
    <name type="common">mud carp</name>
    <dbReference type="NCBI Taxonomy" id="172907"/>
    <lineage>
        <taxon>Eukaryota</taxon>
        <taxon>Metazoa</taxon>
        <taxon>Chordata</taxon>
        <taxon>Craniata</taxon>
        <taxon>Vertebrata</taxon>
        <taxon>Euteleostomi</taxon>
        <taxon>Actinopterygii</taxon>
        <taxon>Neopterygii</taxon>
        <taxon>Teleostei</taxon>
        <taxon>Ostariophysi</taxon>
        <taxon>Cypriniformes</taxon>
        <taxon>Cyprinidae</taxon>
        <taxon>Labeoninae</taxon>
        <taxon>Labeonini</taxon>
        <taxon>Cirrhinus</taxon>
    </lineage>
</organism>
<protein>
    <submittedName>
        <fullName evidence="1">Uncharacterized protein</fullName>
    </submittedName>
</protein>
<evidence type="ECO:0000313" key="1">
    <source>
        <dbReference type="EMBL" id="KAK2879014.1"/>
    </source>
</evidence>
<name>A0AA88P7T7_9TELE</name>
<keyword evidence="2" id="KW-1185">Reference proteome</keyword>
<sequence>MVASAKEEEERKWRMEGCLQQLKAKENTPFGFACALLLACVGGDWTPEAQEEGGEGQHSNRPMGRKQPLIKYLRSAFYLSTADSASYLA</sequence>
<gene>
    <name evidence="1" type="ORF">Q8A67_019805</name>
</gene>
<proteinExistence type="predicted"/>
<dbReference type="EMBL" id="JAUYZG010000019">
    <property type="protein sequence ID" value="KAK2879014.1"/>
    <property type="molecule type" value="Genomic_DNA"/>
</dbReference>
<dbReference type="Proteomes" id="UP001187343">
    <property type="component" value="Unassembled WGS sequence"/>
</dbReference>
<accession>A0AA88P7T7</accession>
<evidence type="ECO:0000313" key="2">
    <source>
        <dbReference type="Proteomes" id="UP001187343"/>
    </source>
</evidence>
<comment type="caution">
    <text evidence="1">The sequence shown here is derived from an EMBL/GenBank/DDBJ whole genome shotgun (WGS) entry which is preliminary data.</text>
</comment>